<protein>
    <recommendedName>
        <fullName evidence="3">Helix-turn-helix domain-containing protein</fullName>
    </recommendedName>
</protein>
<evidence type="ECO:0008006" key="3">
    <source>
        <dbReference type="Google" id="ProtNLM"/>
    </source>
</evidence>
<keyword evidence="2" id="KW-1185">Reference proteome</keyword>
<reference evidence="1 2" key="1">
    <citation type="submission" date="2019-03" db="EMBL/GenBank/DDBJ databases">
        <title>Draft genome of Brevundimonas sp. a heavy metal resistant soil bacteria.</title>
        <authorList>
            <person name="Soto J."/>
        </authorList>
    </citation>
    <scope>NUCLEOTIDE SEQUENCE [LARGE SCALE GENOMIC DNA]</scope>
    <source>
        <strain evidence="1 2">B-10</strain>
    </source>
</reference>
<dbReference type="Proteomes" id="UP000298216">
    <property type="component" value="Unassembled WGS sequence"/>
</dbReference>
<comment type="caution">
    <text evidence="1">The sequence shown here is derived from an EMBL/GenBank/DDBJ whole genome shotgun (WGS) entry which is preliminary data.</text>
</comment>
<dbReference type="EMBL" id="SPVH01000006">
    <property type="protein sequence ID" value="TFW12205.1"/>
    <property type="molecule type" value="Genomic_DNA"/>
</dbReference>
<proteinExistence type="predicted"/>
<evidence type="ECO:0000313" key="2">
    <source>
        <dbReference type="Proteomes" id="UP000298216"/>
    </source>
</evidence>
<name>A0A4Y9RWL9_9CAUL</name>
<gene>
    <name evidence="1" type="ORF">EGY25_09190</name>
</gene>
<dbReference type="RefSeq" id="WP_135194687.1">
    <property type="nucleotide sequence ID" value="NZ_SPVH01000006.1"/>
</dbReference>
<dbReference type="AlphaFoldDB" id="A0A4Y9RWL9"/>
<accession>A0A4Y9RWL9</accession>
<evidence type="ECO:0000313" key="1">
    <source>
        <dbReference type="EMBL" id="TFW12205.1"/>
    </source>
</evidence>
<organism evidence="1 2">
    <name type="scientific">Brevundimonas intermedia</name>
    <dbReference type="NCBI Taxonomy" id="74315"/>
    <lineage>
        <taxon>Bacteria</taxon>
        <taxon>Pseudomonadati</taxon>
        <taxon>Pseudomonadota</taxon>
        <taxon>Alphaproteobacteria</taxon>
        <taxon>Caulobacterales</taxon>
        <taxon>Caulobacteraceae</taxon>
        <taxon>Brevundimonas</taxon>
    </lineage>
</organism>
<sequence>MGVEAVMTLDEFLADMSPTQKNQKVPPFFRQLALSKRLVEGPLSVFLDNIVAPYDDASRGVQRLKAEREKAGAMTARQLAQKLKVERSTLKLIVDRDKIKVSKKRGVSRRHVWFTQENFQQANEFLGKRVSARVWMRSHHVTTIEMLQLADEGLLEILPPEEALEPTKVDLDRDVAIATIQAIMSQVVVGKPDRQWVRIERLFTCLGDNHKPWGSLLVAAKQGKLKGELLSREDHFSMSGLYIHRELADDFRLAILNETEPMFVAAGNRSVDWYPEMLRGEAECYLNVSCPEITWLARQGYFGDDAREGGPLRRSDVESLGQEFIGTREIATLAGCTTASVLGALRKFGVSPVIADVPFWRRRAVVGDGGAIHQIALARGRWGLWASSQR</sequence>